<dbReference type="PANTHER" id="PTHR44167">
    <property type="entry name" value="OVARIAN-SPECIFIC SERINE/THREONINE-PROTEIN KINASE LOK-RELATED"/>
    <property type="match status" value="1"/>
</dbReference>
<protein>
    <recommendedName>
        <fullName evidence="1">Protein kinase domain-containing protein</fullName>
    </recommendedName>
</protein>
<feature type="domain" description="Protein kinase" evidence="1">
    <location>
        <begin position="252"/>
        <end position="550"/>
    </location>
</feature>
<dbReference type="EMBL" id="WJXW01000015">
    <property type="protein sequence ID" value="KAF9729841.1"/>
    <property type="molecule type" value="Genomic_DNA"/>
</dbReference>
<evidence type="ECO:0000259" key="1">
    <source>
        <dbReference type="PROSITE" id="PS50011"/>
    </source>
</evidence>
<dbReference type="SMART" id="SM00220">
    <property type="entry name" value="S_TKc"/>
    <property type="match status" value="1"/>
</dbReference>
<dbReference type="OrthoDB" id="5979581at2759"/>
<dbReference type="Gene3D" id="1.10.510.10">
    <property type="entry name" value="Transferase(Phosphotransferase) domain 1"/>
    <property type="match status" value="1"/>
</dbReference>
<dbReference type="GO" id="GO:0004674">
    <property type="term" value="F:protein serine/threonine kinase activity"/>
    <property type="evidence" value="ECO:0007669"/>
    <property type="project" value="TreeGrafter"/>
</dbReference>
<evidence type="ECO:0000313" key="3">
    <source>
        <dbReference type="Proteomes" id="UP000756921"/>
    </source>
</evidence>
<keyword evidence="3" id="KW-1185">Reference proteome</keyword>
<gene>
    <name evidence="2" type="ORF">PMIN01_11774</name>
</gene>
<sequence>MSDRAFAILTPANPLTRLAFSDVYEALNSLRQNTQTDGIQAALGRMSVECEQRRDAEVVRLRRELSKPYDNDGEASESLTEPDTDTEEQLHVLGMIWVGHYVLELQSPPAVPERGWAAGKGPLENVQIDLLLCTRLFAKLHNISLRNPHARFNFFPENKGLFVTGCSGSPSAQLAVNGDRITRRPYHLNQHKMKIQLDKLEYHFEWTKFAATDNFTAERKHYVDRIFGGVSPPYIDVEMPTPLLNKRMIGKWTLGDALGAGGQGRVFFASDSSGNVAAIKVMERTPRNCRRVDDEIQTLNKVTDLVKNANNPEQILRLAEVIYSNDQEISPQAAFDNVAIVLVPLTPKTFSDLVGTRSKGDFKGMTVDAATAFRSALLGLKVLHDKDWLHRDLKPPNIGLFDKSLHSVLLDVGTSRHIRRGTMLQPRPGTLGTIGYIAPELELKEYDHSIDIWAMGIILFELTYNYHPWKLAINPWRAGEKNEKLRADFQKSYQGAINLMASDYKSACASPAQGYIHLGGLFVDMVRHSWATGNSAPRPDIGKVLQHPAWGPLLPDPPRMKKRQKAARDV</sequence>
<dbReference type="GO" id="GO:0005634">
    <property type="term" value="C:nucleus"/>
    <property type="evidence" value="ECO:0007669"/>
    <property type="project" value="TreeGrafter"/>
</dbReference>
<dbReference type="Gene3D" id="3.30.200.20">
    <property type="entry name" value="Phosphorylase Kinase, domain 1"/>
    <property type="match status" value="1"/>
</dbReference>
<dbReference type="Pfam" id="PF00069">
    <property type="entry name" value="Pkinase"/>
    <property type="match status" value="1"/>
</dbReference>
<dbReference type="InterPro" id="IPR011009">
    <property type="entry name" value="Kinase-like_dom_sf"/>
</dbReference>
<proteinExistence type="predicted"/>
<dbReference type="CDD" id="cd00180">
    <property type="entry name" value="PKc"/>
    <property type="match status" value="1"/>
</dbReference>
<comment type="caution">
    <text evidence="2">The sequence shown here is derived from an EMBL/GenBank/DDBJ whole genome shotgun (WGS) entry which is preliminary data.</text>
</comment>
<organism evidence="2 3">
    <name type="scientific">Paraphaeosphaeria minitans</name>
    <dbReference type="NCBI Taxonomy" id="565426"/>
    <lineage>
        <taxon>Eukaryota</taxon>
        <taxon>Fungi</taxon>
        <taxon>Dikarya</taxon>
        <taxon>Ascomycota</taxon>
        <taxon>Pezizomycotina</taxon>
        <taxon>Dothideomycetes</taxon>
        <taxon>Pleosporomycetidae</taxon>
        <taxon>Pleosporales</taxon>
        <taxon>Massarineae</taxon>
        <taxon>Didymosphaeriaceae</taxon>
        <taxon>Paraphaeosphaeria</taxon>
    </lineage>
</organism>
<accession>A0A9P6G755</accession>
<dbReference type="GO" id="GO:0044773">
    <property type="term" value="P:mitotic DNA damage checkpoint signaling"/>
    <property type="evidence" value="ECO:0007669"/>
    <property type="project" value="TreeGrafter"/>
</dbReference>
<dbReference type="InterPro" id="IPR000719">
    <property type="entry name" value="Prot_kinase_dom"/>
</dbReference>
<dbReference type="SUPFAM" id="SSF56112">
    <property type="entry name" value="Protein kinase-like (PK-like)"/>
    <property type="match status" value="1"/>
</dbReference>
<evidence type="ECO:0000313" key="2">
    <source>
        <dbReference type="EMBL" id="KAF9729841.1"/>
    </source>
</evidence>
<dbReference type="PROSITE" id="PS50011">
    <property type="entry name" value="PROTEIN_KINASE_DOM"/>
    <property type="match status" value="1"/>
</dbReference>
<dbReference type="PANTHER" id="PTHR44167:SF24">
    <property type="entry name" value="SERINE_THREONINE-PROTEIN KINASE CHK2"/>
    <property type="match status" value="1"/>
</dbReference>
<reference evidence="2" key="1">
    <citation type="journal article" date="2020" name="Mol. Plant Microbe Interact.">
        <title>Genome Sequence of the Biocontrol Agent Coniothyrium minitans strain Conio (IMI 134523).</title>
        <authorList>
            <person name="Patel D."/>
            <person name="Shittu T.A."/>
            <person name="Baroncelli R."/>
            <person name="Muthumeenakshi S."/>
            <person name="Osborne T.H."/>
            <person name="Janganan T.K."/>
            <person name="Sreenivasaprasad S."/>
        </authorList>
    </citation>
    <scope>NUCLEOTIDE SEQUENCE</scope>
    <source>
        <strain evidence="2">Conio</strain>
    </source>
</reference>
<dbReference type="AlphaFoldDB" id="A0A9P6G755"/>
<name>A0A9P6G755_9PLEO</name>
<dbReference type="GO" id="GO:0005524">
    <property type="term" value="F:ATP binding"/>
    <property type="evidence" value="ECO:0007669"/>
    <property type="project" value="InterPro"/>
</dbReference>
<dbReference type="Proteomes" id="UP000756921">
    <property type="component" value="Unassembled WGS sequence"/>
</dbReference>